<reference evidence="2" key="2">
    <citation type="submission" date="2013-11" db="EMBL/GenBank/DDBJ databases">
        <title>The Genome Sequence of Phytophthora parasitica CJ05E6.</title>
        <authorList>
            <consortium name="The Broad Institute Genomics Platform"/>
            <person name="Russ C."/>
            <person name="Tyler B."/>
            <person name="Panabieres F."/>
            <person name="Shan W."/>
            <person name="Tripathy S."/>
            <person name="Grunwald N."/>
            <person name="Machado M."/>
            <person name="Johnson C.S."/>
            <person name="Arredondo F."/>
            <person name="Hong C."/>
            <person name="Coffey M."/>
            <person name="Young S.K."/>
            <person name="Zeng Q."/>
            <person name="Gargeya S."/>
            <person name="Fitzgerald M."/>
            <person name="Abouelleil A."/>
            <person name="Alvarado L."/>
            <person name="Chapman S.B."/>
            <person name="Gainer-Dewar J."/>
            <person name="Goldberg J."/>
            <person name="Griggs A."/>
            <person name="Gujja S."/>
            <person name="Hansen M."/>
            <person name="Howarth C."/>
            <person name="Imamovic A."/>
            <person name="Ireland A."/>
            <person name="Larimer J."/>
            <person name="McCowan C."/>
            <person name="Murphy C."/>
            <person name="Pearson M."/>
            <person name="Poon T.W."/>
            <person name="Priest M."/>
            <person name="Roberts A."/>
            <person name="Saif S."/>
            <person name="Shea T."/>
            <person name="Sykes S."/>
            <person name="Wortman J."/>
            <person name="Nusbaum C."/>
            <person name="Birren B."/>
        </authorList>
    </citation>
    <scope>NUCLEOTIDE SEQUENCE [LARGE SCALE GENOMIC DNA]</scope>
    <source>
        <strain evidence="2">CJ05E6</strain>
    </source>
</reference>
<protein>
    <submittedName>
        <fullName evidence="1">Uncharacterized protein</fullName>
    </submittedName>
</protein>
<evidence type="ECO:0000313" key="2">
    <source>
        <dbReference type="EMBL" id="ETL25411.1"/>
    </source>
</evidence>
<evidence type="ECO:0000313" key="1">
    <source>
        <dbReference type="EMBL" id="ETK71984.1"/>
    </source>
</evidence>
<dbReference type="Proteomes" id="UP000053864">
    <property type="component" value="Unassembled WGS sequence"/>
</dbReference>
<name>W2FMT8_PHYNI</name>
<reference evidence="1" key="1">
    <citation type="submission" date="2013-11" db="EMBL/GenBank/DDBJ databases">
        <title>The Genome Sequence of Phytophthora parasitica CJ02B3.</title>
        <authorList>
            <consortium name="The Broad Institute Genomics Platform"/>
            <person name="Russ C."/>
            <person name="Tyler B."/>
            <person name="Panabieres F."/>
            <person name="Shan W."/>
            <person name="Tripathy S."/>
            <person name="Grunwald N."/>
            <person name="Machado M."/>
            <person name="Johnson C.S."/>
            <person name="Arredondo F."/>
            <person name="Hong C."/>
            <person name="Coffey M."/>
            <person name="Young S.K."/>
            <person name="Zeng Q."/>
            <person name="Gargeya S."/>
            <person name="Fitzgerald M."/>
            <person name="Abouelleil A."/>
            <person name="Alvarado L."/>
            <person name="Chapman S.B."/>
            <person name="Gainer-Dewar J."/>
            <person name="Goldberg J."/>
            <person name="Griggs A."/>
            <person name="Gujja S."/>
            <person name="Hansen M."/>
            <person name="Howarth C."/>
            <person name="Imamovic A."/>
            <person name="Ireland A."/>
            <person name="Larimer J."/>
            <person name="McCowan C."/>
            <person name="Murphy C."/>
            <person name="Pearson M."/>
            <person name="Poon T.W."/>
            <person name="Priest M."/>
            <person name="Roberts A."/>
            <person name="Saif S."/>
            <person name="Shea T."/>
            <person name="Sykes S."/>
            <person name="Wortman J."/>
            <person name="Nusbaum C."/>
            <person name="Birren B."/>
        </authorList>
    </citation>
    <scope>NUCLEOTIDE SEQUENCE [LARGE SCALE GENOMIC DNA]</scope>
    <source>
        <strain evidence="1">CJ02B3</strain>
    </source>
</reference>
<accession>W2FMT8</accession>
<dbReference type="EMBL" id="KI689691">
    <property type="protein sequence ID" value="ETK71984.1"/>
    <property type="molecule type" value="Genomic_DNA"/>
</dbReference>
<dbReference type="Proteomes" id="UP000053236">
    <property type="component" value="Unassembled WGS sequence"/>
</dbReference>
<sequence>MRYKLMHLSRTDVAATKQFTRLILDARAYDALESVK</sequence>
<proteinExistence type="predicted"/>
<organism evidence="1">
    <name type="scientific">Phytophthora nicotianae</name>
    <name type="common">Potato buckeye rot agent</name>
    <name type="synonym">Phytophthora parasitica</name>
    <dbReference type="NCBI Taxonomy" id="4792"/>
    <lineage>
        <taxon>Eukaryota</taxon>
        <taxon>Sar</taxon>
        <taxon>Stramenopiles</taxon>
        <taxon>Oomycota</taxon>
        <taxon>Peronosporomycetes</taxon>
        <taxon>Peronosporales</taxon>
        <taxon>Peronosporaceae</taxon>
        <taxon>Phytophthora</taxon>
    </lineage>
</organism>
<dbReference type="EMBL" id="KI676508">
    <property type="protein sequence ID" value="ETL25411.1"/>
    <property type="molecule type" value="Genomic_DNA"/>
</dbReference>
<dbReference type="AlphaFoldDB" id="W2FMT8"/>
<gene>
    <name evidence="1" type="ORF">L915_20852</name>
    <name evidence="2" type="ORF">L916_20736</name>
</gene>